<proteinExistence type="predicted"/>
<name>A0A9P8L8G2_9PEZI</name>
<protein>
    <recommendedName>
        <fullName evidence="1">NACHT-NTPase and P-loop NTPases N-terminal domain-containing protein</fullName>
    </recommendedName>
</protein>
<keyword evidence="3" id="KW-1185">Reference proteome</keyword>
<gene>
    <name evidence="2" type="ORF">GP486_005832</name>
</gene>
<reference evidence="2" key="1">
    <citation type="submission" date="2021-03" db="EMBL/GenBank/DDBJ databases">
        <title>Comparative genomics and phylogenomic investigation of the class Geoglossomycetes provide insights into ecological specialization and systematics.</title>
        <authorList>
            <person name="Melie T."/>
            <person name="Pirro S."/>
            <person name="Miller A.N."/>
            <person name="Quandt A."/>
        </authorList>
    </citation>
    <scope>NUCLEOTIDE SEQUENCE</scope>
    <source>
        <strain evidence="2">CAQ_001_2017</strain>
    </source>
</reference>
<dbReference type="EMBL" id="JAGHQM010001171">
    <property type="protein sequence ID" value="KAH0556242.1"/>
    <property type="molecule type" value="Genomic_DNA"/>
</dbReference>
<sequence length="157" mass="17966">MSFGYSVDDILFLGQLAWKAYKSCKDAPESFKNISHEVLSLHALLKELEENLCAQTLSSTRQARLKTIGDGCRNVLEELQSLVDKYESLGTQSKRTWDRMKWAQLKLSSRKNLTTTYGSSKMENMKVLSSQLRQSSPFPRMISKHGVIFEKNWKILG</sequence>
<feature type="domain" description="NACHT-NTPase and P-loop NTPases N-terminal" evidence="1">
    <location>
        <begin position="17"/>
        <end position="103"/>
    </location>
</feature>
<dbReference type="Pfam" id="PF17107">
    <property type="entry name" value="SesA"/>
    <property type="match status" value="1"/>
</dbReference>
<evidence type="ECO:0000259" key="1">
    <source>
        <dbReference type="Pfam" id="PF17107"/>
    </source>
</evidence>
<evidence type="ECO:0000313" key="3">
    <source>
        <dbReference type="Proteomes" id="UP000750711"/>
    </source>
</evidence>
<organism evidence="2 3">
    <name type="scientific">Trichoglossum hirsutum</name>
    <dbReference type="NCBI Taxonomy" id="265104"/>
    <lineage>
        <taxon>Eukaryota</taxon>
        <taxon>Fungi</taxon>
        <taxon>Dikarya</taxon>
        <taxon>Ascomycota</taxon>
        <taxon>Pezizomycotina</taxon>
        <taxon>Geoglossomycetes</taxon>
        <taxon>Geoglossales</taxon>
        <taxon>Geoglossaceae</taxon>
        <taxon>Trichoglossum</taxon>
    </lineage>
</organism>
<comment type="caution">
    <text evidence="2">The sequence shown here is derived from an EMBL/GenBank/DDBJ whole genome shotgun (WGS) entry which is preliminary data.</text>
</comment>
<accession>A0A9P8L8G2</accession>
<dbReference type="Proteomes" id="UP000750711">
    <property type="component" value="Unassembled WGS sequence"/>
</dbReference>
<dbReference type="InterPro" id="IPR031352">
    <property type="entry name" value="SesA"/>
</dbReference>
<dbReference type="AlphaFoldDB" id="A0A9P8L8G2"/>
<evidence type="ECO:0000313" key="2">
    <source>
        <dbReference type="EMBL" id="KAH0556242.1"/>
    </source>
</evidence>